<dbReference type="Gene3D" id="3.90.1300.10">
    <property type="entry name" value="Amidase signature (AS) domain"/>
    <property type="match status" value="1"/>
</dbReference>
<organism evidence="1 2">
    <name type="scientific">Rotaria magnacalcarata</name>
    <dbReference type="NCBI Taxonomy" id="392030"/>
    <lineage>
        <taxon>Eukaryota</taxon>
        <taxon>Metazoa</taxon>
        <taxon>Spiralia</taxon>
        <taxon>Gnathifera</taxon>
        <taxon>Rotifera</taxon>
        <taxon>Eurotatoria</taxon>
        <taxon>Bdelloidea</taxon>
        <taxon>Philodinida</taxon>
        <taxon>Philodinidae</taxon>
        <taxon>Rotaria</taxon>
    </lineage>
</organism>
<dbReference type="Proteomes" id="UP000663842">
    <property type="component" value="Unassembled WGS sequence"/>
</dbReference>
<gene>
    <name evidence="1" type="ORF">UXM345_LOCUS38743</name>
</gene>
<dbReference type="InterPro" id="IPR036928">
    <property type="entry name" value="AS_sf"/>
</dbReference>
<accession>A0A820QHR4</accession>
<comment type="caution">
    <text evidence="1">The sequence shown here is derived from an EMBL/GenBank/DDBJ whole genome shotgun (WGS) entry which is preliminary data.</text>
</comment>
<sequence>DCNRHFLDSLEKEPINSLYKQLFQASRLPNFLRPLLARLMRLFGERRTAHVVLSVGSKTAYEYFDLIIDMQKYVQKWLDDLKSNNIDLLLVSNNRTS</sequence>
<dbReference type="EMBL" id="CAJOBF010031331">
    <property type="protein sequence ID" value="CAF4420554.1"/>
    <property type="molecule type" value="Genomic_DNA"/>
</dbReference>
<protein>
    <submittedName>
        <fullName evidence="1">Uncharacterized protein</fullName>
    </submittedName>
</protein>
<evidence type="ECO:0000313" key="1">
    <source>
        <dbReference type="EMBL" id="CAF4420554.1"/>
    </source>
</evidence>
<proteinExistence type="predicted"/>
<evidence type="ECO:0000313" key="2">
    <source>
        <dbReference type="Proteomes" id="UP000663842"/>
    </source>
</evidence>
<name>A0A820QHR4_9BILA</name>
<dbReference type="AlphaFoldDB" id="A0A820QHR4"/>
<reference evidence="1" key="1">
    <citation type="submission" date="2021-02" db="EMBL/GenBank/DDBJ databases">
        <authorList>
            <person name="Nowell W R."/>
        </authorList>
    </citation>
    <scope>NUCLEOTIDE SEQUENCE</scope>
</reference>
<feature type="non-terminal residue" evidence="1">
    <location>
        <position position="1"/>
    </location>
</feature>